<evidence type="ECO:0000313" key="3">
    <source>
        <dbReference type="Proteomes" id="UP000199226"/>
    </source>
</evidence>
<dbReference type="AlphaFoldDB" id="A0A1G9P717"/>
<name>A0A1G9P717_9SPHI</name>
<dbReference type="STRING" id="990371.SAMN05421813_10413"/>
<accession>A0A1G9P717</accession>
<dbReference type="Pfam" id="PF00581">
    <property type="entry name" value="Rhodanese"/>
    <property type="match status" value="1"/>
</dbReference>
<dbReference type="SUPFAM" id="SSF52821">
    <property type="entry name" value="Rhodanese/Cell cycle control phosphatase"/>
    <property type="match status" value="1"/>
</dbReference>
<feature type="domain" description="Rhodanese" evidence="1">
    <location>
        <begin position="22"/>
        <end position="111"/>
    </location>
</feature>
<dbReference type="NCBIfam" id="NF045521">
    <property type="entry name" value="rhoda_near_glyco"/>
    <property type="match status" value="1"/>
</dbReference>
<dbReference type="Proteomes" id="UP000199226">
    <property type="component" value="Unassembled WGS sequence"/>
</dbReference>
<protein>
    <submittedName>
        <fullName evidence="2">Rhodanese-related sulfurtransferase</fullName>
    </submittedName>
</protein>
<dbReference type="PROSITE" id="PS50206">
    <property type="entry name" value="RHODANESE_3"/>
    <property type="match status" value="1"/>
</dbReference>
<dbReference type="PANTHER" id="PTHR43031:SF7">
    <property type="entry name" value="NITRIC OXIDE REDUCTASE FLRD-NAD(+) REDUCTASE"/>
    <property type="match status" value="1"/>
</dbReference>
<keyword evidence="2" id="KW-0808">Transferase</keyword>
<keyword evidence="3" id="KW-1185">Reference proteome</keyword>
<evidence type="ECO:0000313" key="2">
    <source>
        <dbReference type="EMBL" id="SDL94504.1"/>
    </source>
</evidence>
<proteinExistence type="predicted"/>
<reference evidence="3" key="1">
    <citation type="submission" date="2016-10" db="EMBL/GenBank/DDBJ databases">
        <authorList>
            <person name="Varghese N."/>
            <person name="Submissions S."/>
        </authorList>
    </citation>
    <scope>NUCLEOTIDE SEQUENCE [LARGE SCALE GENOMIC DNA]</scope>
    <source>
        <strain evidence="3">DSM 24536</strain>
    </source>
</reference>
<organism evidence="2 3">
    <name type="scientific">Daejeonella rubra</name>
    <dbReference type="NCBI Taxonomy" id="990371"/>
    <lineage>
        <taxon>Bacteria</taxon>
        <taxon>Pseudomonadati</taxon>
        <taxon>Bacteroidota</taxon>
        <taxon>Sphingobacteriia</taxon>
        <taxon>Sphingobacteriales</taxon>
        <taxon>Sphingobacteriaceae</taxon>
        <taxon>Daejeonella</taxon>
    </lineage>
</organism>
<sequence>MLDSLYDHSVPLISVEDLIKLDKKDLYILDTREKEEFNVSHIKNARNVGYFWFDMRKIYDIPENATIVLYCSVGMRSEKIGEKLIEAGYKNVFNLYGSLFEWVNQGNPVYKKNGVQTSEIHTYNESWSHWVSRGTKVY</sequence>
<dbReference type="InterPro" id="IPR001763">
    <property type="entry name" value="Rhodanese-like_dom"/>
</dbReference>
<evidence type="ECO:0000259" key="1">
    <source>
        <dbReference type="PROSITE" id="PS50206"/>
    </source>
</evidence>
<dbReference type="SMART" id="SM00450">
    <property type="entry name" value="RHOD"/>
    <property type="match status" value="1"/>
</dbReference>
<dbReference type="InterPro" id="IPR036873">
    <property type="entry name" value="Rhodanese-like_dom_sf"/>
</dbReference>
<dbReference type="PANTHER" id="PTHR43031">
    <property type="entry name" value="FAD-DEPENDENT OXIDOREDUCTASE"/>
    <property type="match status" value="1"/>
</dbReference>
<dbReference type="InterPro" id="IPR050229">
    <property type="entry name" value="GlpE_sulfurtransferase"/>
</dbReference>
<dbReference type="GO" id="GO:0016740">
    <property type="term" value="F:transferase activity"/>
    <property type="evidence" value="ECO:0007669"/>
    <property type="project" value="UniProtKB-KW"/>
</dbReference>
<dbReference type="EMBL" id="FNHH01000004">
    <property type="protein sequence ID" value="SDL94504.1"/>
    <property type="molecule type" value="Genomic_DNA"/>
</dbReference>
<gene>
    <name evidence="2" type="ORF">SAMN05421813_10413</name>
</gene>
<dbReference type="Gene3D" id="3.40.250.10">
    <property type="entry name" value="Rhodanese-like domain"/>
    <property type="match status" value="1"/>
</dbReference>
<dbReference type="CDD" id="cd00158">
    <property type="entry name" value="RHOD"/>
    <property type="match status" value="1"/>
</dbReference>